<dbReference type="Pfam" id="PF17667">
    <property type="entry name" value="Pkinase_fungal"/>
    <property type="match status" value="1"/>
</dbReference>
<dbReference type="EMBL" id="JAFIQS010000019">
    <property type="protein sequence ID" value="KAG5162375.1"/>
    <property type="molecule type" value="Genomic_DNA"/>
</dbReference>
<accession>A0A8H7XMM9</accession>
<sequence>MSRLRGYLSTTRSVVCIPRPRRIDEFRNPLEFLNGIHDAVEAHGIHFMSTGNIHGNITTHTVCIGAPSGDPTRKGFLIDSPVFNPLFQSANILSQNTIPTRKSLPQDYIDDLESFYYIIAWVSMAYKAPGKIIPTKRFPRVLACWAAEPDTREAALNKETLLRSDGFDCRVPGTALFDVPGLPACVIFEALLGLIHLVLRHLYAEKWANWDVRTQTYTGKLASPKKVYATILDYLRRAAYAMSTSVEPAPGMEAHGEDGEGGEMWWDKLFTET</sequence>
<reference evidence="2" key="1">
    <citation type="submission" date="2021-02" db="EMBL/GenBank/DDBJ databases">
        <title>Psilocybe cubensis genome.</title>
        <authorList>
            <person name="Mckernan K.J."/>
            <person name="Crawford S."/>
            <person name="Trippe A."/>
            <person name="Kane L.T."/>
            <person name="Mclaughlin S."/>
        </authorList>
    </citation>
    <scope>NUCLEOTIDE SEQUENCE [LARGE SCALE GENOMIC DNA]</scope>
    <source>
        <strain evidence="2">MGC-MH-2018</strain>
    </source>
</reference>
<dbReference type="OrthoDB" id="5569250at2759"/>
<evidence type="ECO:0000313" key="2">
    <source>
        <dbReference type="EMBL" id="KAG5162375.1"/>
    </source>
</evidence>
<name>A0A8H7XMM9_PSICU</name>
<organism evidence="2">
    <name type="scientific">Psilocybe cubensis</name>
    <name type="common">Psychedelic mushroom</name>
    <name type="synonym">Stropharia cubensis</name>
    <dbReference type="NCBI Taxonomy" id="181762"/>
    <lineage>
        <taxon>Eukaryota</taxon>
        <taxon>Fungi</taxon>
        <taxon>Dikarya</taxon>
        <taxon>Basidiomycota</taxon>
        <taxon>Agaricomycotina</taxon>
        <taxon>Agaricomycetes</taxon>
        <taxon>Agaricomycetidae</taxon>
        <taxon>Agaricales</taxon>
        <taxon>Agaricineae</taxon>
        <taxon>Strophariaceae</taxon>
        <taxon>Psilocybe</taxon>
    </lineage>
</organism>
<proteinExistence type="predicted"/>
<protein>
    <recommendedName>
        <fullName evidence="1">Fungal-type protein kinase domain-containing protein</fullName>
    </recommendedName>
</protein>
<evidence type="ECO:0000259" key="1">
    <source>
        <dbReference type="Pfam" id="PF17667"/>
    </source>
</evidence>
<dbReference type="InterPro" id="IPR040976">
    <property type="entry name" value="Pkinase_fungal"/>
</dbReference>
<feature type="domain" description="Fungal-type protein kinase" evidence="1">
    <location>
        <begin position="11"/>
        <end position="122"/>
    </location>
</feature>
<gene>
    <name evidence="2" type="ORF">JR316_012698</name>
</gene>
<comment type="caution">
    <text evidence="2">The sequence shown here is derived from an EMBL/GenBank/DDBJ whole genome shotgun (WGS) entry which is preliminary data.</text>
</comment>
<dbReference type="AlphaFoldDB" id="A0A8H7XMM9"/>